<organism evidence="2 3">
    <name type="scientific">Mauremys mutica</name>
    <name type="common">yellowpond turtle</name>
    <dbReference type="NCBI Taxonomy" id="74926"/>
    <lineage>
        <taxon>Eukaryota</taxon>
        <taxon>Metazoa</taxon>
        <taxon>Chordata</taxon>
        <taxon>Craniata</taxon>
        <taxon>Vertebrata</taxon>
        <taxon>Euteleostomi</taxon>
        <taxon>Archelosauria</taxon>
        <taxon>Testudinata</taxon>
        <taxon>Testudines</taxon>
        <taxon>Cryptodira</taxon>
        <taxon>Durocryptodira</taxon>
        <taxon>Testudinoidea</taxon>
        <taxon>Geoemydidae</taxon>
        <taxon>Geoemydinae</taxon>
        <taxon>Mauremys</taxon>
    </lineage>
</organism>
<dbReference type="Proteomes" id="UP000827986">
    <property type="component" value="Unassembled WGS sequence"/>
</dbReference>
<reference evidence="2" key="1">
    <citation type="submission" date="2021-09" db="EMBL/GenBank/DDBJ databases">
        <title>The genome of Mauremys mutica provides insights into the evolution of semi-aquatic lifestyle.</title>
        <authorList>
            <person name="Gong S."/>
            <person name="Gao Y."/>
        </authorList>
    </citation>
    <scope>NUCLEOTIDE SEQUENCE</scope>
    <source>
        <strain evidence="2">MM-2020</strain>
        <tissue evidence="2">Muscle</tissue>
    </source>
</reference>
<feature type="compositionally biased region" description="Polar residues" evidence="1">
    <location>
        <begin position="26"/>
        <end position="35"/>
    </location>
</feature>
<gene>
    <name evidence="2" type="ORF">KIL84_008240</name>
</gene>
<proteinExistence type="predicted"/>
<keyword evidence="3" id="KW-1185">Reference proteome</keyword>
<dbReference type="AlphaFoldDB" id="A0A9D4B072"/>
<feature type="region of interest" description="Disordered" evidence="1">
    <location>
        <begin position="1"/>
        <end position="46"/>
    </location>
</feature>
<evidence type="ECO:0000313" key="3">
    <source>
        <dbReference type="Proteomes" id="UP000827986"/>
    </source>
</evidence>
<dbReference type="EMBL" id="JAHDVG010000477">
    <property type="protein sequence ID" value="KAH1175366.1"/>
    <property type="molecule type" value="Genomic_DNA"/>
</dbReference>
<sequence length="296" mass="32781">MRGNRSGNQPRLGSSDSKKADGEAESWNSPPASVTTREHGESKECPRMFPGVLSEAERWGRNCWVWLRISPSFSGVGSVTDHGLQVGVIWSPQLSSVLQLDDVVFNPLETMFNLIPLSLAKVGVYVCGVCVRGDMHVLVSEIEIKSQIHHRKYTFKGTKRELLNKHPYLPVMFCDSKEITKALKLTNSLSLPLQTLDLNLLRIQHRGKQRKQQAKQPPDSCSSKMYHPACWIVFTATTALLFIPGVELLRVTCWCEVLRILSGELQGSGKGAHQSQAELCPAVLGKLRCCAVLCGS</sequence>
<accession>A0A9D4B072</accession>
<comment type="caution">
    <text evidence="2">The sequence shown here is derived from an EMBL/GenBank/DDBJ whole genome shotgun (WGS) entry which is preliminary data.</text>
</comment>
<evidence type="ECO:0000313" key="2">
    <source>
        <dbReference type="EMBL" id="KAH1175366.1"/>
    </source>
</evidence>
<feature type="compositionally biased region" description="Polar residues" evidence="1">
    <location>
        <begin position="1"/>
        <end position="15"/>
    </location>
</feature>
<feature type="compositionally biased region" description="Basic and acidic residues" evidence="1">
    <location>
        <begin position="36"/>
        <end position="46"/>
    </location>
</feature>
<evidence type="ECO:0000256" key="1">
    <source>
        <dbReference type="SAM" id="MobiDB-lite"/>
    </source>
</evidence>
<name>A0A9D4B072_9SAUR</name>
<protein>
    <submittedName>
        <fullName evidence="2">Uncharacterized protein</fullName>
    </submittedName>
</protein>